<proteinExistence type="predicted"/>
<dbReference type="EMBL" id="PDLL01000055">
    <property type="protein sequence ID" value="PYY71220.1"/>
    <property type="molecule type" value="Genomic_DNA"/>
</dbReference>
<dbReference type="RefSeq" id="WP_110658571.1">
    <property type="nucleotide sequence ID" value="NZ_PDLL01000055.1"/>
</dbReference>
<dbReference type="Proteomes" id="UP000247437">
    <property type="component" value="Unassembled WGS sequence"/>
</dbReference>
<comment type="caution">
    <text evidence="1">The sequence shown here is derived from an EMBL/GenBank/DDBJ whole genome shotgun (WGS) entry which is preliminary data.</text>
</comment>
<protein>
    <submittedName>
        <fullName evidence="1">Uncharacterized protein</fullName>
    </submittedName>
</protein>
<name>A0A2W0ES81_PSEJE</name>
<organism evidence="1 2">
    <name type="scientific">Pseudomonas jessenii</name>
    <dbReference type="NCBI Taxonomy" id="77298"/>
    <lineage>
        <taxon>Bacteria</taxon>
        <taxon>Pseudomonadati</taxon>
        <taxon>Pseudomonadota</taxon>
        <taxon>Gammaproteobacteria</taxon>
        <taxon>Pseudomonadales</taxon>
        <taxon>Pseudomonadaceae</taxon>
        <taxon>Pseudomonas</taxon>
    </lineage>
</organism>
<reference evidence="1 2" key="1">
    <citation type="journal article" date="2018" name="Appl. Microbiol. Biotechnol.">
        <title>Characterization of the caprolactam degradation pathway in Pseudomonas jessenii using mass spectrometry-based proteomics.</title>
        <authorList>
            <person name="Otzen M."/>
            <person name="Palacio C."/>
            <person name="Janssen D.B."/>
        </authorList>
    </citation>
    <scope>NUCLEOTIDE SEQUENCE [LARGE SCALE GENOMIC DNA]</scope>
    <source>
        <strain evidence="1 2">GO3</strain>
    </source>
</reference>
<evidence type="ECO:0000313" key="2">
    <source>
        <dbReference type="Proteomes" id="UP000247437"/>
    </source>
</evidence>
<sequence>MIKLTEKVYVAASHIVKIACSDYDAKVNVHLADGEVIVVMAEYGKTKWDKQEEIVAAVRAEALKP</sequence>
<accession>A0A2W0ES81</accession>
<gene>
    <name evidence="1" type="ORF">CRX42_07330</name>
</gene>
<evidence type="ECO:0000313" key="1">
    <source>
        <dbReference type="EMBL" id="PYY71220.1"/>
    </source>
</evidence>
<dbReference type="AlphaFoldDB" id="A0A2W0ES81"/>